<evidence type="ECO:0000313" key="1">
    <source>
        <dbReference type="EMBL" id="MBA0727947.1"/>
    </source>
</evidence>
<sequence>MLKLMGLFAETEDNGVELDMNTQIEIMFKSITKEFIGFRATYNLGNKELTLT</sequence>
<comment type="caution">
    <text evidence="1">The sequence shown here is derived from an EMBL/GenBank/DDBJ whole genome shotgun (WGS) entry which is preliminary data.</text>
</comment>
<reference evidence="1 2" key="1">
    <citation type="journal article" date="2019" name="Genome Biol. Evol.">
        <title>Insights into the evolution of the New World diploid cottons (Gossypium, subgenus Houzingenia) based on genome sequencing.</title>
        <authorList>
            <person name="Grover C.E."/>
            <person name="Arick M.A. 2nd"/>
            <person name="Thrash A."/>
            <person name="Conover J.L."/>
            <person name="Sanders W.S."/>
            <person name="Peterson D.G."/>
            <person name="Frelichowski J.E."/>
            <person name="Scheffler J.A."/>
            <person name="Scheffler B.E."/>
            <person name="Wendel J.F."/>
        </authorList>
    </citation>
    <scope>NUCLEOTIDE SEQUENCE [LARGE SCALE GENOMIC DNA]</scope>
    <source>
        <strain evidence="1">4</strain>
        <tissue evidence="1">Leaf</tissue>
    </source>
</reference>
<gene>
    <name evidence="1" type="ORF">Golax_000893</name>
</gene>
<protein>
    <submittedName>
        <fullName evidence="1">Uncharacterized protein</fullName>
    </submittedName>
</protein>
<proteinExistence type="predicted"/>
<name>A0A7J9AV42_9ROSI</name>
<keyword evidence="2" id="KW-1185">Reference proteome</keyword>
<dbReference type="Proteomes" id="UP000593574">
    <property type="component" value="Unassembled WGS sequence"/>
</dbReference>
<organism evidence="1 2">
    <name type="scientific">Gossypium laxum</name>
    <dbReference type="NCBI Taxonomy" id="34288"/>
    <lineage>
        <taxon>Eukaryota</taxon>
        <taxon>Viridiplantae</taxon>
        <taxon>Streptophyta</taxon>
        <taxon>Embryophyta</taxon>
        <taxon>Tracheophyta</taxon>
        <taxon>Spermatophyta</taxon>
        <taxon>Magnoliopsida</taxon>
        <taxon>eudicotyledons</taxon>
        <taxon>Gunneridae</taxon>
        <taxon>Pentapetalae</taxon>
        <taxon>rosids</taxon>
        <taxon>malvids</taxon>
        <taxon>Malvales</taxon>
        <taxon>Malvaceae</taxon>
        <taxon>Malvoideae</taxon>
        <taxon>Gossypium</taxon>
    </lineage>
</organism>
<accession>A0A7J9AV42</accession>
<dbReference type="AlphaFoldDB" id="A0A7J9AV42"/>
<dbReference type="EMBL" id="JABEZV010000013">
    <property type="protein sequence ID" value="MBA0727947.1"/>
    <property type="molecule type" value="Genomic_DNA"/>
</dbReference>
<evidence type="ECO:0000313" key="2">
    <source>
        <dbReference type="Proteomes" id="UP000593574"/>
    </source>
</evidence>